<feature type="domain" description="Protein SirB1 N-terminal" evidence="2">
    <location>
        <begin position="55"/>
        <end position="204"/>
    </location>
</feature>
<dbReference type="KEGG" id="etd:ETAF_1304"/>
<sequence length="289" mass="31970">MIMKQTINGLPLMAADDGMGMSVIADFAFDEALLSDGVLQMQHAVRPELDPVRLRAELDGLATQAQTALRGVYGEQARLQRLLTLFFGEWGFGGVSGVYRLSDALWLDTVLARRQGTPASLGIILQHIAQALALPLQAVVFPTQLLLRADWPQGGYRLINPLNGETLECALLAVWLKGHQGMQARMSSGDIEAADNSQVVRRLLTTLKAALMEEQQVELALNACEALLCFEPEDPYEIRDRGLLYARLECPHIALSDLNYFIEQCPEDPVAEVIKLQIHAIEQFEVVLH</sequence>
<organism evidence="3 4">
    <name type="scientific">Edwardsiella tarda (strain FL6-60)</name>
    <dbReference type="NCBI Taxonomy" id="718251"/>
    <lineage>
        <taxon>Bacteria</taxon>
        <taxon>Pseudomonadati</taxon>
        <taxon>Pseudomonadota</taxon>
        <taxon>Gammaproteobacteria</taxon>
        <taxon>Enterobacterales</taxon>
        <taxon>Hafniaceae</taxon>
        <taxon>Edwardsiella</taxon>
    </lineage>
</organism>
<dbReference type="SUPFAM" id="SSF48452">
    <property type="entry name" value="TPR-like"/>
    <property type="match status" value="1"/>
</dbReference>
<dbReference type="PANTHER" id="PTHR31350:SF21">
    <property type="entry name" value="F-BOX ONLY PROTEIN 21"/>
    <property type="match status" value="1"/>
</dbReference>
<evidence type="ECO:0000259" key="2">
    <source>
        <dbReference type="Pfam" id="PF13369"/>
    </source>
</evidence>
<reference evidence="3 4" key="2">
    <citation type="journal article" date="2011" name="BMC Immunol.">
        <title>Comparison of static immersion and intravenous injection systems for exposure of zebrafish embryos to the natural pathogen Edwardsiella tarda.</title>
        <authorList>
            <person name="van Soest J.J."/>
            <person name="Stockhammer O.W."/>
            <person name="Ordas A."/>
            <person name="Bloemberg G.V."/>
            <person name="Spaink H.P."/>
            <person name="Meijer A.H."/>
        </authorList>
    </citation>
    <scope>NUCLEOTIDE SEQUENCE [LARGE SCALE GENOMIC DNA]</scope>
    <source>
        <strain evidence="3 4">FL6-60</strain>
    </source>
</reference>
<evidence type="ECO:0000313" key="3">
    <source>
        <dbReference type="EMBL" id="ADM41416.1"/>
    </source>
</evidence>
<dbReference type="Pfam" id="PF13369">
    <property type="entry name" value="Transglut_core2"/>
    <property type="match status" value="1"/>
</dbReference>
<dbReference type="EMBL" id="CP002154">
    <property type="protein sequence ID" value="ADM41416.1"/>
    <property type="molecule type" value="Genomic_DNA"/>
</dbReference>
<dbReference type="PATRIC" id="fig|718251.5.peg.1350"/>
<name>A0A0H3DPX7_EDWTF</name>
<proteinExistence type="inferred from homology"/>
<protein>
    <submittedName>
        <fullName evidence="3">SirB1</fullName>
    </submittedName>
</protein>
<evidence type="ECO:0000313" key="4">
    <source>
        <dbReference type="Proteomes" id="UP000002230"/>
    </source>
</evidence>
<gene>
    <name evidence="3" type="primary">sirB1</name>
    <name evidence="3" type="ordered locus">ETAF_1304</name>
</gene>
<dbReference type="PANTHER" id="PTHR31350">
    <property type="entry name" value="SI:DKEY-261L7.2"/>
    <property type="match status" value="1"/>
</dbReference>
<comment type="similarity">
    <text evidence="1">Belongs to the UPF0162 family.</text>
</comment>
<dbReference type="HOGENOM" id="CLU_063810_0_0_6"/>
<dbReference type="AlphaFoldDB" id="A0A0H3DPX7"/>
<dbReference type="InterPro" id="IPR032698">
    <property type="entry name" value="SirB1_N"/>
</dbReference>
<dbReference type="Pfam" id="PF13371">
    <property type="entry name" value="TPR_9"/>
    <property type="match status" value="1"/>
</dbReference>
<evidence type="ECO:0000256" key="1">
    <source>
        <dbReference type="ARBA" id="ARBA00007100"/>
    </source>
</evidence>
<dbReference type="InterPro" id="IPR011990">
    <property type="entry name" value="TPR-like_helical_dom_sf"/>
</dbReference>
<dbReference type="Proteomes" id="UP000002230">
    <property type="component" value="Chromosome"/>
</dbReference>
<keyword evidence="4" id="KW-1185">Reference proteome</keyword>
<accession>A0A0H3DPX7</accession>
<reference evidence="4" key="1">
    <citation type="submission" date="2010-08" db="EMBL/GenBank/DDBJ databases">
        <title>Genome comparisons of Edwardsiella bacteria analysed using deep sequencing technology.</title>
        <authorList>
            <person name="van Soest J.J."/>
            <person name="Henkel C.V."/>
            <person name="Jansen H.J."/>
            <person name="van den Hondel C.A.M.J.J."/>
            <person name="Bloemberg G.V."/>
            <person name="Meijer A.H."/>
            <person name="Spaink H.P."/>
        </authorList>
    </citation>
    <scope>NUCLEOTIDE SEQUENCE [LARGE SCALE GENOMIC DNA]</scope>
    <source>
        <strain evidence="4">FL6-60</strain>
    </source>
</reference>